<dbReference type="InParanoid" id="A0A409X6L7"/>
<dbReference type="Proteomes" id="UP000283269">
    <property type="component" value="Unassembled WGS sequence"/>
</dbReference>
<dbReference type="AlphaFoldDB" id="A0A409X6L7"/>
<proteinExistence type="predicted"/>
<name>A0A409X6L7_PSICY</name>
<organism evidence="1 2">
    <name type="scientific">Psilocybe cyanescens</name>
    <dbReference type="NCBI Taxonomy" id="93625"/>
    <lineage>
        <taxon>Eukaryota</taxon>
        <taxon>Fungi</taxon>
        <taxon>Dikarya</taxon>
        <taxon>Basidiomycota</taxon>
        <taxon>Agaricomycotina</taxon>
        <taxon>Agaricomycetes</taxon>
        <taxon>Agaricomycetidae</taxon>
        <taxon>Agaricales</taxon>
        <taxon>Agaricineae</taxon>
        <taxon>Strophariaceae</taxon>
        <taxon>Psilocybe</taxon>
    </lineage>
</organism>
<dbReference type="EMBL" id="NHYD01002498">
    <property type="protein sequence ID" value="PPQ86406.1"/>
    <property type="molecule type" value="Genomic_DNA"/>
</dbReference>
<evidence type="ECO:0000313" key="2">
    <source>
        <dbReference type="Proteomes" id="UP000283269"/>
    </source>
</evidence>
<gene>
    <name evidence="1" type="ORF">CVT25_003586</name>
</gene>
<sequence>MADPTLPSREGNAKPLPVALNFRNGGSQLLRLQLYDQQLLDVGFLQIFLSTKYLSGGLSSIAQTPPLIHIDGAWRRFRKSKL</sequence>
<comment type="caution">
    <text evidence="1">The sequence shown here is derived from an EMBL/GenBank/DDBJ whole genome shotgun (WGS) entry which is preliminary data.</text>
</comment>
<protein>
    <submittedName>
        <fullName evidence="1">Uncharacterized protein</fullName>
    </submittedName>
</protein>
<evidence type="ECO:0000313" key="1">
    <source>
        <dbReference type="EMBL" id="PPQ86406.1"/>
    </source>
</evidence>
<reference evidence="1 2" key="1">
    <citation type="journal article" date="2018" name="Evol. Lett.">
        <title>Horizontal gene cluster transfer increased hallucinogenic mushroom diversity.</title>
        <authorList>
            <person name="Reynolds H.T."/>
            <person name="Vijayakumar V."/>
            <person name="Gluck-Thaler E."/>
            <person name="Korotkin H.B."/>
            <person name="Matheny P.B."/>
            <person name="Slot J.C."/>
        </authorList>
    </citation>
    <scope>NUCLEOTIDE SEQUENCE [LARGE SCALE GENOMIC DNA]</scope>
    <source>
        <strain evidence="1 2">2631</strain>
    </source>
</reference>
<keyword evidence="2" id="KW-1185">Reference proteome</keyword>
<accession>A0A409X6L7</accession>